<evidence type="ECO:0000259" key="6">
    <source>
        <dbReference type="PROSITE" id="PS51898"/>
    </source>
</evidence>
<dbReference type="InterPro" id="IPR013762">
    <property type="entry name" value="Integrase-like_cat_sf"/>
</dbReference>
<keyword evidence="3 5" id="KW-0238">DNA-binding</keyword>
<dbReference type="InterPro" id="IPR044068">
    <property type="entry name" value="CB"/>
</dbReference>
<dbReference type="InterPro" id="IPR050090">
    <property type="entry name" value="Tyrosine_recombinase_XerCD"/>
</dbReference>
<keyword evidence="2" id="KW-0229">DNA integration</keyword>
<dbReference type="GO" id="GO:0003677">
    <property type="term" value="F:DNA binding"/>
    <property type="evidence" value="ECO:0007669"/>
    <property type="project" value="UniProtKB-UniRule"/>
</dbReference>
<dbReference type="EMBL" id="LXQD01000342">
    <property type="protein sequence ID" value="RCJ19240.1"/>
    <property type="molecule type" value="Genomic_DNA"/>
</dbReference>
<evidence type="ECO:0000259" key="7">
    <source>
        <dbReference type="PROSITE" id="PS51900"/>
    </source>
</evidence>
<dbReference type="GO" id="GO:0015074">
    <property type="term" value="P:DNA integration"/>
    <property type="evidence" value="ECO:0007669"/>
    <property type="project" value="UniProtKB-KW"/>
</dbReference>
<feature type="domain" description="Tyr recombinase" evidence="6">
    <location>
        <begin position="143"/>
        <end position="329"/>
    </location>
</feature>
<evidence type="ECO:0000256" key="2">
    <source>
        <dbReference type="ARBA" id="ARBA00022908"/>
    </source>
</evidence>
<dbReference type="PROSITE" id="PS51898">
    <property type="entry name" value="TYR_RECOMBINASE"/>
    <property type="match status" value="1"/>
</dbReference>
<dbReference type="SUPFAM" id="SSF47823">
    <property type="entry name" value="lambda integrase-like, N-terminal domain"/>
    <property type="match status" value="1"/>
</dbReference>
<evidence type="ECO:0000256" key="3">
    <source>
        <dbReference type="ARBA" id="ARBA00023125"/>
    </source>
</evidence>
<evidence type="ECO:0000256" key="1">
    <source>
        <dbReference type="ARBA" id="ARBA00008857"/>
    </source>
</evidence>
<dbReference type="AlphaFoldDB" id="A0A367Q647"/>
<dbReference type="Pfam" id="PF00589">
    <property type="entry name" value="Phage_integrase"/>
    <property type="match status" value="1"/>
</dbReference>
<organism evidence="8 9">
    <name type="scientific">Nostoc minutum NIES-26</name>
    <dbReference type="NCBI Taxonomy" id="1844469"/>
    <lineage>
        <taxon>Bacteria</taxon>
        <taxon>Bacillati</taxon>
        <taxon>Cyanobacteriota</taxon>
        <taxon>Cyanophyceae</taxon>
        <taxon>Nostocales</taxon>
        <taxon>Nostocaceae</taxon>
        <taxon>Nostoc</taxon>
    </lineage>
</organism>
<dbReference type="Proteomes" id="UP000252107">
    <property type="component" value="Unassembled WGS sequence"/>
</dbReference>
<proteinExistence type="inferred from homology"/>
<dbReference type="CDD" id="cd01195">
    <property type="entry name" value="INT_C_like_5"/>
    <property type="match status" value="1"/>
</dbReference>
<reference evidence="8" key="1">
    <citation type="submission" date="2016-04" db="EMBL/GenBank/DDBJ databases">
        <authorList>
            <person name="Tabuchi Yagui T.R."/>
        </authorList>
    </citation>
    <scope>NUCLEOTIDE SEQUENCE [LARGE SCALE GENOMIC DNA]</scope>
    <source>
        <strain evidence="8">NIES-26</strain>
    </source>
</reference>
<feature type="domain" description="Core-binding (CB)" evidence="7">
    <location>
        <begin position="32"/>
        <end position="122"/>
    </location>
</feature>
<comment type="caution">
    <text evidence="8">The sequence shown here is derived from an EMBL/GenBank/DDBJ whole genome shotgun (WGS) entry which is preliminary data.</text>
</comment>
<name>A0A367Q647_9NOSO</name>
<dbReference type="SUPFAM" id="SSF56349">
    <property type="entry name" value="DNA breaking-rejoining enzymes"/>
    <property type="match status" value="1"/>
</dbReference>
<dbReference type="Gene3D" id="1.10.150.130">
    <property type="match status" value="1"/>
</dbReference>
<evidence type="ECO:0000313" key="8">
    <source>
        <dbReference type="EMBL" id="RCJ19240.1"/>
    </source>
</evidence>
<dbReference type="InterPro" id="IPR011010">
    <property type="entry name" value="DNA_brk_join_enz"/>
</dbReference>
<dbReference type="InterPro" id="IPR002104">
    <property type="entry name" value="Integrase_catalytic"/>
</dbReference>
<accession>A0A367Q647</accession>
<keyword evidence="9" id="KW-1185">Reference proteome</keyword>
<protein>
    <submittedName>
        <fullName evidence="8">Integrase</fullName>
    </submittedName>
</protein>
<evidence type="ECO:0000256" key="4">
    <source>
        <dbReference type="ARBA" id="ARBA00023172"/>
    </source>
</evidence>
<dbReference type="InterPro" id="IPR010998">
    <property type="entry name" value="Integrase_recombinase_N"/>
</dbReference>
<evidence type="ECO:0000256" key="5">
    <source>
        <dbReference type="PROSITE-ProRule" id="PRU01248"/>
    </source>
</evidence>
<dbReference type="Gene3D" id="1.10.443.10">
    <property type="entry name" value="Intergrase catalytic core"/>
    <property type="match status" value="1"/>
</dbReference>
<dbReference type="InterPro" id="IPR004107">
    <property type="entry name" value="Integrase_SAM-like_N"/>
</dbReference>
<dbReference type="GO" id="GO:0006310">
    <property type="term" value="P:DNA recombination"/>
    <property type="evidence" value="ECO:0007669"/>
    <property type="project" value="UniProtKB-KW"/>
</dbReference>
<keyword evidence="4" id="KW-0233">DNA recombination</keyword>
<evidence type="ECO:0000313" key="9">
    <source>
        <dbReference type="Proteomes" id="UP000252107"/>
    </source>
</evidence>
<dbReference type="PROSITE" id="PS51900">
    <property type="entry name" value="CB"/>
    <property type="match status" value="1"/>
</dbReference>
<comment type="similarity">
    <text evidence="1">Belongs to the 'phage' integrase family.</text>
</comment>
<sequence length="340" mass="38456">MLNEPRFGELVKVELEACLSAPITRYFDAQLEGDPDVLAQLLADKRNPNTRRAYEKDLRDFFIKMTGLPPTGDSVLEFLHLQREQAVMVVLKYKAKLIASGLREATINRRLAAIKSLAKMGRKLGVCNYSLEDVEGEKVKAYRDTRGVDSKAIALVLGQFDRETLIGKRNYAIFLVLWGLALRRQEICQLNVGDFDFYGRKLRVLGKGKGTNEEYLDMSSDVAHALADWLIARGEMNANFPIFTALDFHNRGHRLTTDAVYKIVSAAFKKAGVKKPMSPHRVRHSAITAALDATDGNIRKVQKLSRHADPRTLMIYDDNRNKDLWEMSELLTGMLRDADK</sequence>
<dbReference type="PANTHER" id="PTHR30349">
    <property type="entry name" value="PHAGE INTEGRASE-RELATED"/>
    <property type="match status" value="1"/>
</dbReference>
<gene>
    <name evidence="8" type="ORF">A6770_32280</name>
</gene>
<dbReference type="Pfam" id="PF02899">
    <property type="entry name" value="Phage_int_SAM_1"/>
    <property type="match status" value="1"/>
</dbReference>
<dbReference type="PANTHER" id="PTHR30349:SF64">
    <property type="entry name" value="PROPHAGE INTEGRASE INTD-RELATED"/>
    <property type="match status" value="1"/>
</dbReference>